<reference evidence="3 4" key="1">
    <citation type="submission" date="2024-01" db="EMBL/GenBank/DDBJ databases">
        <title>The complete chloroplast genome sequence of Lithospermum erythrorhizon: insights into the phylogenetic relationship among Boraginaceae species and the maternal lineages of purple gromwells.</title>
        <authorList>
            <person name="Okada T."/>
            <person name="Watanabe K."/>
        </authorList>
    </citation>
    <scope>NUCLEOTIDE SEQUENCE [LARGE SCALE GENOMIC DNA]</scope>
</reference>
<name>A0AAV3NT00_LITER</name>
<accession>A0AAV3NT00</accession>
<evidence type="ECO:0008006" key="5">
    <source>
        <dbReference type="Google" id="ProtNLM"/>
    </source>
</evidence>
<gene>
    <name evidence="3" type="ORF">LIER_03393</name>
</gene>
<dbReference type="EMBL" id="BAABME010000407">
    <property type="protein sequence ID" value="GAA0142510.1"/>
    <property type="molecule type" value="Genomic_DNA"/>
</dbReference>
<dbReference type="AlphaFoldDB" id="A0AAV3NT00"/>
<feature type="compositionally biased region" description="Polar residues" evidence="2">
    <location>
        <begin position="115"/>
        <end position="132"/>
    </location>
</feature>
<keyword evidence="4" id="KW-1185">Reference proteome</keyword>
<proteinExistence type="predicted"/>
<evidence type="ECO:0000313" key="4">
    <source>
        <dbReference type="Proteomes" id="UP001454036"/>
    </source>
</evidence>
<keyword evidence="1" id="KW-0175">Coiled coil</keyword>
<evidence type="ECO:0000256" key="1">
    <source>
        <dbReference type="SAM" id="Coils"/>
    </source>
</evidence>
<feature type="coiled-coil region" evidence="1">
    <location>
        <begin position="49"/>
        <end position="101"/>
    </location>
</feature>
<feature type="region of interest" description="Disordered" evidence="2">
    <location>
        <begin position="115"/>
        <end position="134"/>
    </location>
</feature>
<comment type="caution">
    <text evidence="3">The sequence shown here is derived from an EMBL/GenBank/DDBJ whole genome shotgun (WGS) entry which is preliminary data.</text>
</comment>
<organism evidence="3 4">
    <name type="scientific">Lithospermum erythrorhizon</name>
    <name type="common">Purple gromwell</name>
    <name type="synonym">Lithospermum officinale var. erythrorhizon</name>
    <dbReference type="NCBI Taxonomy" id="34254"/>
    <lineage>
        <taxon>Eukaryota</taxon>
        <taxon>Viridiplantae</taxon>
        <taxon>Streptophyta</taxon>
        <taxon>Embryophyta</taxon>
        <taxon>Tracheophyta</taxon>
        <taxon>Spermatophyta</taxon>
        <taxon>Magnoliopsida</taxon>
        <taxon>eudicotyledons</taxon>
        <taxon>Gunneridae</taxon>
        <taxon>Pentapetalae</taxon>
        <taxon>asterids</taxon>
        <taxon>lamiids</taxon>
        <taxon>Boraginales</taxon>
        <taxon>Boraginaceae</taxon>
        <taxon>Boraginoideae</taxon>
        <taxon>Lithospermeae</taxon>
        <taxon>Lithospermum</taxon>
    </lineage>
</organism>
<dbReference type="Proteomes" id="UP001454036">
    <property type="component" value="Unassembled WGS sequence"/>
</dbReference>
<evidence type="ECO:0000313" key="3">
    <source>
        <dbReference type="EMBL" id="GAA0142510.1"/>
    </source>
</evidence>
<protein>
    <recommendedName>
        <fullName evidence="5">Transposase Tnp1/En/Spm-like domain-containing protein</fullName>
    </recommendedName>
</protein>
<sequence length="245" mass="27910">MNGVPPEERTTEFREKLYNEAICNDKHRRDTCIGKRIHKKSRGTSSSVISHTTLEREQLREELDKLKQETEEFNHFKEKMIMERQQEKEELNIKFNQINELISLYGPPQSSPRFASCSANVPSQEHGASSTGRHTRSVLEPRILPNIVSLDGIKVNLFSFGIPKIVDAEGVLVSKDPEEKVDNVPLGPDDWKIFVATAVHPNYEFCREANKKVSTIGRVIGKYVAWPISNVSILKNTFISEHIIV</sequence>
<evidence type="ECO:0000256" key="2">
    <source>
        <dbReference type="SAM" id="MobiDB-lite"/>
    </source>
</evidence>